<evidence type="ECO:0000256" key="2">
    <source>
        <dbReference type="SAM" id="SignalP"/>
    </source>
</evidence>
<reference evidence="4" key="1">
    <citation type="journal article" date="2019" name="Int. J. Syst. Evol. Microbiol.">
        <title>The Global Catalogue of Microorganisms (GCM) 10K type strain sequencing project: providing services to taxonomists for standard genome sequencing and annotation.</title>
        <authorList>
            <consortium name="The Broad Institute Genomics Platform"/>
            <consortium name="The Broad Institute Genome Sequencing Center for Infectious Disease"/>
            <person name="Wu L."/>
            <person name="Ma J."/>
        </authorList>
    </citation>
    <scope>NUCLEOTIDE SEQUENCE [LARGE SCALE GENOMIC DNA]</scope>
    <source>
        <strain evidence="4">JCM 16953</strain>
    </source>
</reference>
<gene>
    <name evidence="3" type="ORF">GCM10022242_36220</name>
</gene>
<keyword evidence="2" id="KW-0732">Signal</keyword>
<feature type="transmembrane region" description="Helical" evidence="1">
    <location>
        <begin position="185"/>
        <end position="203"/>
    </location>
</feature>
<organism evidence="3 4">
    <name type="scientific">Nocardioides panacisoli</name>
    <dbReference type="NCBI Taxonomy" id="627624"/>
    <lineage>
        <taxon>Bacteria</taxon>
        <taxon>Bacillati</taxon>
        <taxon>Actinomycetota</taxon>
        <taxon>Actinomycetes</taxon>
        <taxon>Propionibacteriales</taxon>
        <taxon>Nocardioidaceae</taxon>
        <taxon>Nocardioides</taxon>
    </lineage>
</organism>
<feature type="chain" id="PRO_5045627969" description="LPXTG cell wall anchor domain-containing protein" evidence="2">
    <location>
        <begin position="22"/>
        <end position="212"/>
    </location>
</feature>
<keyword evidence="1" id="KW-0812">Transmembrane</keyword>
<accession>A0ABP7J0M1</accession>
<sequence length="212" mass="22196">MRSSATLGVAAATVLSAAVGAAPAAAGDDVGLSIDGHHWSNDVTRPLLDPSLHWVPGDRRSASFYVRDQGPTGAHLTIGVETRDPDRLLADQDIALSARAAHGAWRPLENGQDAGSLLDGPMARSATVRVDVRVRFRWSSDNASRVDRLPLDFVVRLTQAGRDGGPGPHPQGGFLPGTGSAVESWLVLVGVALVGSGASLLVVRVRRERAHG</sequence>
<dbReference type="Proteomes" id="UP001501821">
    <property type="component" value="Unassembled WGS sequence"/>
</dbReference>
<keyword evidence="4" id="KW-1185">Reference proteome</keyword>
<evidence type="ECO:0008006" key="5">
    <source>
        <dbReference type="Google" id="ProtNLM"/>
    </source>
</evidence>
<comment type="caution">
    <text evidence="3">The sequence shown here is derived from an EMBL/GenBank/DDBJ whole genome shotgun (WGS) entry which is preliminary data.</text>
</comment>
<evidence type="ECO:0000313" key="3">
    <source>
        <dbReference type="EMBL" id="GAA3831696.1"/>
    </source>
</evidence>
<dbReference type="RefSeq" id="WP_344778096.1">
    <property type="nucleotide sequence ID" value="NZ_BAABAH010000016.1"/>
</dbReference>
<proteinExistence type="predicted"/>
<dbReference type="EMBL" id="BAABAH010000016">
    <property type="protein sequence ID" value="GAA3831696.1"/>
    <property type="molecule type" value="Genomic_DNA"/>
</dbReference>
<evidence type="ECO:0000313" key="4">
    <source>
        <dbReference type="Proteomes" id="UP001501821"/>
    </source>
</evidence>
<protein>
    <recommendedName>
        <fullName evidence="5">LPXTG cell wall anchor domain-containing protein</fullName>
    </recommendedName>
</protein>
<feature type="signal peptide" evidence="2">
    <location>
        <begin position="1"/>
        <end position="21"/>
    </location>
</feature>
<evidence type="ECO:0000256" key="1">
    <source>
        <dbReference type="SAM" id="Phobius"/>
    </source>
</evidence>
<keyword evidence="1" id="KW-0472">Membrane</keyword>
<keyword evidence="1" id="KW-1133">Transmembrane helix</keyword>
<name>A0ABP7J0M1_9ACTN</name>
<dbReference type="NCBIfam" id="TIGR01167">
    <property type="entry name" value="LPXTG_anchor"/>
    <property type="match status" value="1"/>
</dbReference>